<dbReference type="InterPro" id="IPR000477">
    <property type="entry name" value="RT_dom"/>
</dbReference>
<name>A0A0A9XLF2_LYGHE</name>
<keyword evidence="3" id="KW-0548">Nucleotidyltransferase</keyword>
<organism evidence="3">
    <name type="scientific">Lygus hesperus</name>
    <name type="common">Western plant bug</name>
    <dbReference type="NCBI Taxonomy" id="30085"/>
    <lineage>
        <taxon>Eukaryota</taxon>
        <taxon>Metazoa</taxon>
        <taxon>Ecdysozoa</taxon>
        <taxon>Arthropoda</taxon>
        <taxon>Hexapoda</taxon>
        <taxon>Insecta</taxon>
        <taxon>Pterygota</taxon>
        <taxon>Neoptera</taxon>
        <taxon>Paraneoptera</taxon>
        <taxon>Hemiptera</taxon>
        <taxon>Heteroptera</taxon>
        <taxon>Panheteroptera</taxon>
        <taxon>Cimicomorpha</taxon>
        <taxon>Miridae</taxon>
        <taxon>Mirini</taxon>
        <taxon>Lygus</taxon>
    </lineage>
</organism>
<sequence>MVLLDCSNAFGTLCFNKLLSKLSTHFSFSSSAVKFIASYLSGRSQSVQAGTDVSPSLPLHSGVPQGSILGPLFFSLHINGISSSIKVSRCHQYADDTQIYLTCFPNNILQSVDNINNDLKSLSILLAITPLNSTRQRPKLLYTLVLNSK</sequence>
<proteinExistence type="predicted"/>
<dbReference type="PANTHER" id="PTHR33332">
    <property type="entry name" value="REVERSE TRANSCRIPTASE DOMAIN-CONTAINING PROTEIN"/>
    <property type="match status" value="1"/>
</dbReference>
<evidence type="ECO:0000259" key="1">
    <source>
        <dbReference type="PROSITE" id="PS50878"/>
    </source>
</evidence>
<gene>
    <name evidence="3" type="primary">RTase_89</name>
    <name evidence="2" type="synonym">RTase_77</name>
    <name evidence="3" type="ORF">CM83_61909</name>
    <name evidence="2" type="ORF">CM83_61911</name>
</gene>
<dbReference type="EMBL" id="GBHO01023123">
    <property type="protein sequence ID" value="JAG20481.1"/>
    <property type="molecule type" value="Transcribed_RNA"/>
</dbReference>
<reference evidence="3" key="2">
    <citation type="submission" date="2014-07" db="EMBL/GenBank/DDBJ databases">
        <authorList>
            <person name="Hull J."/>
        </authorList>
    </citation>
    <scope>NUCLEOTIDE SEQUENCE</scope>
</reference>
<keyword evidence="3" id="KW-0695">RNA-directed DNA polymerase</keyword>
<dbReference type="Pfam" id="PF00078">
    <property type="entry name" value="RVT_1"/>
    <property type="match status" value="1"/>
</dbReference>
<feature type="domain" description="Reverse transcriptase" evidence="1">
    <location>
        <begin position="1"/>
        <end position="146"/>
    </location>
</feature>
<keyword evidence="3" id="KW-0808">Transferase</keyword>
<reference evidence="3" key="1">
    <citation type="journal article" date="2014" name="PLoS ONE">
        <title>Transcriptome-Based Identification of ABC Transporters in the Western Tarnished Plant Bug Lygus hesperus.</title>
        <authorList>
            <person name="Hull J.J."/>
            <person name="Chaney K."/>
            <person name="Geib S.M."/>
            <person name="Fabrick J.A."/>
            <person name="Brent C.S."/>
            <person name="Walsh D."/>
            <person name="Lavine L.C."/>
        </authorList>
    </citation>
    <scope>NUCLEOTIDE SEQUENCE</scope>
</reference>
<evidence type="ECO:0000313" key="2">
    <source>
        <dbReference type="EMBL" id="JAG12771.1"/>
    </source>
</evidence>
<accession>A0A0A9XLF2</accession>
<dbReference type="GO" id="GO:0003964">
    <property type="term" value="F:RNA-directed DNA polymerase activity"/>
    <property type="evidence" value="ECO:0007669"/>
    <property type="project" value="UniProtKB-KW"/>
</dbReference>
<dbReference type="PROSITE" id="PS50878">
    <property type="entry name" value="RT_POL"/>
    <property type="match status" value="1"/>
</dbReference>
<protein>
    <submittedName>
        <fullName evidence="3">Putative RNA-directed DNA polymerase from transposon BS</fullName>
    </submittedName>
</protein>
<evidence type="ECO:0000313" key="3">
    <source>
        <dbReference type="EMBL" id="JAG20481.1"/>
    </source>
</evidence>
<dbReference type="AlphaFoldDB" id="A0A0A9XLF2"/>
<dbReference type="EMBL" id="GBHO01030833">
    <property type="protein sequence ID" value="JAG12771.1"/>
    <property type="molecule type" value="Transcribed_RNA"/>
</dbReference>